<dbReference type="InterPro" id="IPR001574">
    <property type="entry name" value="Ribosome_inactivat_prot"/>
</dbReference>
<dbReference type="GO" id="GO:0017148">
    <property type="term" value="P:negative regulation of translation"/>
    <property type="evidence" value="ECO:0007669"/>
    <property type="project" value="UniProtKB-KW"/>
</dbReference>
<comment type="caution">
    <text evidence="3">The sequence shown here is derived from an EMBL/GenBank/DDBJ whole genome shotgun (WGS) entry which is preliminary data.</text>
</comment>
<organism evidence="3 4">
    <name type="scientific">Turnera subulata</name>
    <dbReference type="NCBI Taxonomy" id="218843"/>
    <lineage>
        <taxon>Eukaryota</taxon>
        <taxon>Viridiplantae</taxon>
        <taxon>Streptophyta</taxon>
        <taxon>Embryophyta</taxon>
        <taxon>Tracheophyta</taxon>
        <taxon>Spermatophyta</taxon>
        <taxon>Magnoliopsida</taxon>
        <taxon>eudicotyledons</taxon>
        <taxon>Gunneridae</taxon>
        <taxon>Pentapetalae</taxon>
        <taxon>rosids</taxon>
        <taxon>fabids</taxon>
        <taxon>Malpighiales</taxon>
        <taxon>Passifloraceae</taxon>
        <taxon>Turnera</taxon>
    </lineage>
</organism>
<proteinExistence type="inferred from homology"/>
<evidence type="ECO:0000256" key="1">
    <source>
        <dbReference type="RuleBase" id="RU004915"/>
    </source>
</evidence>
<feature type="region of interest" description="Disordered" evidence="2">
    <location>
        <begin position="299"/>
        <end position="343"/>
    </location>
</feature>
<reference evidence="3" key="2">
    <citation type="journal article" date="2023" name="Plants (Basel)">
        <title>Annotation of the Turnera subulata (Passifloraceae) Draft Genome Reveals the S-Locus Evolved after the Divergence of Turneroideae from Passifloroideae in a Stepwise Manner.</title>
        <authorList>
            <person name="Henning P.M."/>
            <person name="Roalson E.H."/>
            <person name="Mir W."/>
            <person name="McCubbin A.G."/>
            <person name="Shore J.S."/>
        </authorList>
    </citation>
    <scope>NUCLEOTIDE SEQUENCE</scope>
    <source>
        <strain evidence="3">F60SS</strain>
    </source>
</reference>
<feature type="compositionally biased region" description="Basic and acidic residues" evidence="2">
    <location>
        <begin position="300"/>
        <end position="312"/>
    </location>
</feature>
<keyword evidence="1" id="KW-0800">Toxin</keyword>
<protein>
    <recommendedName>
        <fullName evidence="1">rRNA N-glycosylase</fullName>
        <ecNumber evidence="1">3.2.2.22</ecNumber>
    </recommendedName>
</protein>
<evidence type="ECO:0000313" key="4">
    <source>
        <dbReference type="Proteomes" id="UP001141552"/>
    </source>
</evidence>
<evidence type="ECO:0000313" key="3">
    <source>
        <dbReference type="EMBL" id="KAJ4845565.1"/>
    </source>
</evidence>
<dbReference type="Proteomes" id="UP001141552">
    <property type="component" value="Unassembled WGS sequence"/>
</dbReference>
<keyword evidence="1" id="KW-0378">Hydrolase</keyword>
<comment type="similarity">
    <text evidence="1">Belongs to the ribosome-inactivating protein family.</text>
</comment>
<dbReference type="Pfam" id="PF00161">
    <property type="entry name" value="RIP"/>
    <property type="match status" value="1"/>
</dbReference>
<reference evidence="3" key="1">
    <citation type="submission" date="2022-02" db="EMBL/GenBank/DDBJ databases">
        <authorList>
            <person name="Henning P.M."/>
            <person name="McCubbin A.G."/>
            <person name="Shore J.S."/>
        </authorList>
    </citation>
    <scope>NUCLEOTIDE SEQUENCE</scope>
    <source>
        <strain evidence="3">F60SS</strain>
        <tissue evidence="3">Leaves</tissue>
    </source>
</reference>
<name>A0A9Q0JLZ3_9ROSI</name>
<keyword evidence="1" id="KW-0611">Plant defense</keyword>
<keyword evidence="4" id="KW-1185">Reference proteome</keyword>
<accession>A0A9Q0JLZ3</accession>
<keyword evidence="1" id="KW-0652">Protein synthesis inhibitor</keyword>
<dbReference type="AlphaFoldDB" id="A0A9Q0JLZ3"/>
<sequence>MGKKARDKERAKAEAKAKAIAEGAAKAAAAKAKAERSASKKKKKKRIVVDKRVTFNVEKHLIYNTLTTKLRQLMMRDELLVVSGIISSTEEEVGEETAAEVMKCLEEFTRPLPVLLADEDDAVHVVDATLKYDGSWITYTLNRHDGYLMSFENPVNLFYFNDENSYLFDDIENAINLGFSGSYGTLAPGKKLHYQEFSFDSIRESVKHLYKVPIRSDKIQKFFADCIRDMTAMTVPLWMDDYIHNWTQMSADIFAYESDPTYKFRPVGSLKLSGATIIDEMGILKDESKQGADLLRGMKKRDVSLSDHEQKAQHQTRKGSTSRGATPGGQRHQLQRGTNSTTR</sequence>
<dbReference type="InterPro" id="IPR036041">
    <property type="entry name" value="Ribosome-inact_prot_sf"/>
</dbReference>
<dbReference type="InterPro" id="IPR016138">
    <property type="entry name" value="Ribosome_inactivat_prot_sub1"/>
</dbReference>
<dbReference type="GO" id="GO:0090729">
    <property type="term" value="F:toxin activity"/>
    <property type="evidence" value="ECO:0007669"/>
    <property type="project" value="UniProtKB-KW"/>
</dbReference>
<evidence type="ECO:0000256" key="2">
    <source>
        <dbReference type="SAM" id="MobiDB-lite"/>
    </source>
</evidence>
<dbReference type="Gene3D" id="3.40.420.10">
    <property type="entry name" value="Ricin (A subunit), domain 1"/>
    <property type="match status" value="1"/>
</dbReference>
<dbReference type="GO" id="GO:0006952">
    <property type="term" value="P:defense response"/>
    <property type="evidence" value="ECO:0007669"/>
    <property type="project" value="UniProtKB-KW"/>
</dbReference>
<dbReference type="GO" id="GO:0030598">
    <property type="term" value="F:rRNA N-glycosylase activity"/>
    <property type="evidence" value="ECO:0007669"/>
    <property type="project" value="UniProtKB-EC"/>
</dbReference>
<comment type="catalytic activity">
    <reaction evidence="1">
        <text>Endohydrolysis of the N-glycosidic bond at one specific adenosine on the 28S rRNA.</text>
        <dbReference type="EC" id="3.2.2.22"/>
    </reaction>
</comment>
<dbReference type="EC" id="3.2.2.22" evidence="1"/>
<dbReference type="EMBL" id="JAKUCV010001638">
    <property type="protein sequence ID" value="KAJ4845565.1"/>
    <property type="molecule type" value="Genomic_DNA"/>
</dbReference>
<gene>
    <name evidence="3" type="ORF">Tsubulata_048255</name>
</gene>
<dbReference type="SUPFAM" id="SSF56371">
    <property type="entry name" value="Ribosome inactivating proteins (RIP)"/>
    <property type="match status" value="1"/>
</dbReference>